<accession>A0ABM7NTV8</accession>
<keyword evidence="3" id="KW-1185">Reference proteome</keyword>
<keyword evidence="1" id="KW-0472">Membrane</keyword>
<feature type="transmembrane region" description="Helical" evidence="1">
    <location>
        <begin position="12"/>
        <end position="39"/>
    </location>
</feature>
<evidence type="ECO:0000313" key="3">
    <source>
        <dbReference type="Proteomes" id="UP001321479"/>
    </source>
</evidence>
<protein>
    <submittedName>
        <fullName evidence="2">Uncharacterized protein</fullName>
    </submittedName>
</protein>
<name>A0ABM7NTV8_9VIRU</name>
<organism evidence="2 3">
    <name type="scientific">Cotonvirus japonicus</name>
    <dbReference type="NCBI Taxonomy" id="2811091"/>
    <lineage>
        <taxon>Viruses</taxon>
        <taxon>Varidnaviria</taxon>
        <taxon>Bamfordvirae</taxon>
        <taxon>Nucleocytoviricota</taxon>
        <taxon>Megaviricetes</taxon>
        <taxon>Imitervirales</taxon>
        <taxon>Mimiviridae</taxon>
        <taxon>Megamimivirinae</taxon>
        <taxon>Cotonvirus</taxon>
        <taxon>Cotonvirus japonicum</taxon>
    </lineage>
</organism>
<keyword evidence="1" id="KW-1133">Transmembrane helix</keyword>
<sequence>MSSPNKSPIVLILLYVLICVTNNLWSYSIAGIFYILVSIINQYIYHKPHYHDRILPTDYVIYGAIIGTSFGFILDILCRFLSECWSRSELQFTTYILTFVMASCGGFYAKFMT</sequence>
<evidence type="ECO:0000256" key="1">
    <source>
        <dbReference type="SAM" id="Phobius"/>
    </source>
</evidence>
<feature type="transmembrane region" description="Helical" evidence="1">
    <location>
        <begin position="59"/>
        <end position="78"/>
    </location>
</feature>
<proteinExistence type="predicted"/>
<dbReference type="RefSeq" id="YP_010842154.1">
    <property type="nucleotide sequence ID" value="NC_079139.1"/>
</dbReference>
<evidence type="ECO:0000313" key="2">
    <source>
        <dbReference type="EMBL" id="BCS83546.1"/>
    </source>
</evidence>
<feature type="transmembrane region" description="Helical" evidence="1">
    <location>
        <begin position="90"/>
        <end position="109"/>
    </location>
</feature>
<reference evidence="2 3" key="1">
    <citation type="submission" date="2021-02" db="EMBL/GenBank/DDBJ databases">
        <title>Cotonvirus japonicus, which uses Golgi apparatus of host cells for its virion factory, phylogenetically links tailed tupanvirus and icosahedral mimivirus.</title>
        <authorList>
            <person name="Takahashi H."/>
            <person name="Fukaya S."/>
            <person name="Song C."/>
            <person name="Murata K."/>
            <person name="Takemura M."/>
        </authorList>
    </citation>
    <scope>NUCLEOTIDE SEQUENCE [LARGE SCALE GENOMIC DNA]</scope>
</reference>
<keyword evidence="1" id="KW-0812">Transmembrane</keyword>
<dbReference type="Proteomes" id="UP001321479">
    <property type="component" value="Segment"/>
</dbReference>
<dbReference type="GeneID" id="80558751"/>
<dbReference type="EMBL" id="AP024483">
    <property type="protein sequence ID" value="BCS83546.1"/>
    <property type="molecule type" value="Genomic_DNA"/>
</dbReference>